<gene>
    <name evidence="1" type="ORF">GOP47_0006806</name>
</gene>
<dbReference type="Proteomes" id="UP000886520">
    <property type="component" value="Chromosome 6"/>
</dbReference>
<evidence type="ECO:0000313" key="1">
    <source>
        <dbReference type="EMBL" id="KAI5079135.1"/>
    </source>
</evidence>
<proteinExistence type="predicted"/>
<organism evidence="1 2">
    <name type="scientific">Adiantum capillus-veneris</name>
    <name type="common">Maidenhair fern</name>
    <dbReference type="NCBI Taxonomy" id="13818"/>
    <lineage>
        <taxon>Eukaryota</taxon>
        <taxon>Viridiplantae</taxon>
        <taxon>Streptophyta</taxon>
        <taxon>Embryophyta</taxon>
        <taxon>Tracheophyta</taxon>
        <taxon>Polypodiopsida</taxon>
        <taxon>Polypodiidae</taxon>
        <taxon>Polypodiales</taxon>
        <taxon>Pteridineae</taxon>
        <taxon>Pteridaceae</taxon>
        <taxon>Vittarioideae</taxon>
        <taxon>Adiantum</taxon>
    </lineage>
</organism>
<comment type="caution">
    <text evidence="1">The sequence shown here is derived from an EMBL/GenBank/DDBJ whole genome shotgun (WGS) entry which is preliminary data.</text>
</comment>
<evidence type="ECO:0000313" key="2">
    <source>
        <dbReference type="Proteomes" id="UP000886520"/>
    </source>
</evidence>
<dbReference type="AlphaFoldDB" id="A0A9D4ZND3"/>
<keyword evidence="2" id="KW-1185">Reference proteome</keyword>
<accession>A0A9D4ZND3</accession>
<name>A0A9D4ZND3_ADICA</name>
<reference evidence="1" key="1">
    <citation type="submission" date="2021-01" db="EMBL/GenBank/DDBJ databases">
        <title>Adiantum capillus-veneris genome.</title>
        <authorList>
            <person name="Fang Y."/>
            <person name="Liao Q."/>
        </authorList>
    </citation>
    <scope>NUCLEOTIDE SEQUENCE</scope>
    <source>
        <strain evidence="1">H3</strain>
        <tissue evidence="1">Leaf</tissue>
    </source>
</reference>
<sequence>MESNRASSVLRRALRSRFSSMIMSRAACNCPMRSVLLRVARTATKLARALPDVFGLLVAIFSLARGGFGENILSKCTNAHGCKNQSKNKCPNTHCLKTRAKIKCYLLKYLLTVVKPKENQSKICSKKPFVFFFLREPNGSELAGSV</sequence>
<protein>
    <submittedName>
        <fullName evidence="1">Uncharacterized protein</fullName>
    </submittedName>
</protein>
<dbReference type="EMBL" id="JABFUD020000006">
    <property type="protein sequence ID" value="KAI5079135.1"/>
    <property type="molecule type" value="Genomic_DNA"/>
</dbReference>